<dbReference type="AlphaFoldDB" id="A0A5B1CCS4"/>
<evidence type="ECO:0000313" key="1">
    <source>
        <dbReference type="EMBL" id="KAA1257144.1"/>
    </source>
</evidence>
<comment type="caution">
    <text evidence="1">The sequence shown here is derived from an EMBL/GenBank/DDBJ whole genome shotgun (WGS) entry which is preliminary data.</text>
</comment>
<protein>
    <submittedName>
        <fullName evidence="1">Uncharacterized protein</fullName>
    </submittedName>
</protein>
<keyword evidence="2" id="KW-1185">Reference proteome</keyword>
<dbReference type="Proteomes" id="UP000322699">
    <property type="component" value="Unassembled WGS sequence"/>
</dbReference>
<evidence type="ECO:0000313" key="2">
    <source>
        <dbReference type="Proteomes" id="UP000322699"/>
    </source>
</evidence>
<organism evidence="1 2">
    <name type="scientific">Rubripirellula obstinata</name>
    <dbReference type="NCBI Taxonomy" id="406547"/>
    <lineage>
        <taxon>Bacteria</taxon>
        <taxon>Pseudomonadati</taxon>
        <taxon>Planctomycetota</taxon>
        <taxon>Planctomycetia</taxon>
        <taxon>Pirellulales</taxon>
        <taxon>Pirellulaceae</taxon>
        <taxon>Rubripirellula</taxon>
    </lineage>
</organism>
<accession>A0A5B1CCS4</accession>
<reference evidence="1 2" key="1">
    <citation type="submission" date="2019-08" db="EMBL/GenBank/DDBJ databases">
        <title>Deep-cultivation of Planctomycetes and their phenomic and genomic characterization uncovers novel biology.</title>
        <authorList>
            <person name="Wiegand S."/>
            <person name="Jogler M."/>
            <person name="Boedeker C."/>
            <person name="Pinto D."/>
            <person name="Vollmers J."/>
            <person name="Rivas-Marin E."/>
            <person name="Kohn T."/>
            <person name="Peeters S.H."/>
            <person name="Heuer A."/>
            <person name="Rast P."/>
            <person name="Oberbeckmann S."/>
            <person name="Bunk B."/>
            <person name="Jeske O."/>
            <person name="Meyerdierks A."/>
            <person name="Storesund J.E."/>
            <person name="Kallscheuer N."/>
            <person name="Luecker S."/>
            <person name="Lage O.M."/>
            <person name="Pohl T."/>
            <person name="Merkel B.J."/>
            <person name="Hornburger P."/>
            <person name="Mueller R.-W."/>
            <person name="Bruemmer F."/>
            <person name="Labrenz M."/>
            <person name="Spormann A.M."/>
            <person name="Op Den Camp H."/>
            <person name="Overmann J."/>
            <person name="Amann R."/>
            <person name="Jetten M.S.M."/>
            <person name="Mascher T."/>
            <person name="Medema M.H."/>
            <person name="Devos D.P."/>
            <person name="Kaster A.-K."/>
            <person name="Ovreas L."/>
            <person name="Rohde M."/>
            <person name="Galperin M.Y."/>
            <person name="Jogler C."/>
        </authorList>
    </citation>
    <scope>NUCLEOTIDE SEQUENCE [LARGE SCALE GENOMIC DNA]</scope>
    <source>
        <strain evidence="1 2">LF1</strain>
    </source>
</reference>
<gene>
    <name evidence="1" type="ORF">LF1_55440</name>
</gene>
<name>A0A5B1CCS4_9BACT</name>
<sequence length="41" mass="4380">MNKFGIAVKVFGIGDRTKVQSVGQVRVQNELGPGIEAMHPA</sequence>
<dbReference type="EMBL" id="VRLW01000004">
    <property type="protein sequence ID" value="KAA1257144.1"/>
    <property type="molecule type" value="Genomic_DNA"/>
</dbReference>
<proteinExistence type="predicted"/>